<evidence type="ECO:0008006" key="3">
    <source>
        <dbReference type="Google" id="ProtNLM"/>
    </source>
</evidence>
<evidence type="ECO:0000313" key="1">
    <source>
        <dbReference type="EMBL" id="AOY55866.1"/>
    </source>
</evidence>
<sequence length="185" mass="20898">MSFEFPRAAGNRRGYAPAQVDALIERARLQHQNPDQAVISASELRNVEFDFEPGGYLIAAVDSAIDRLEDSFAAKEIARLRANASEQAVADRLQRVTDIILGRLSRKHGRKFAKTGILLRGYSRRQVDRLCVDITNHFEKKAALDLNSVRRATFKSSRNGYREAQVDAFIDRVIEALQIEKNSRP</sequence>
<accession>A0A1D9DYH9</accession>
<keyword evidence="2" id="KW-1185">Reference proteome</keyword>
<dbReference type="STRING" id="535712.A4Z71_02430"/>
<dbReference type="KEGG" id="rpla:A4Z71_02430"/>
<dbReference type="InterPro" id="IPR019933">
    <property type="entry name" value="DivIVA_domain"/>
</dbReference>
<dbReference type="RefSeq" id="WP_070954378.1">
    <property type="nucleotide sequence ID" value="NZ_CP015208.1"/>
</dbReference>
<gene>
    <name evidence="1" type="ORF">A4Z71_02430</name>
</gene>
<evidence type="ECO:0000313" key="2">
    <source>
        <dbReference type="Proteomes" id="UP000243784"/>
    </source>
</evidence>
<dbReference type="Proteomes" id="UP000243784">
    <property type="component" value="Chromosome"/>
</dbReference>
<dbReference type="OrthoDB" id="3480096at2"/>
<reference evidence="1 2" key="1">
    <citation type="journal article" date="2016" name="Biochim. Biophys. Acta">
        <title>Photochemical characterization of actinorhodopsin and its functional existence in the natural host.</title>
        <authorList>
            <person name="Nakamura S."/>
            <person name="Kikukawa T."/>
            <person name="Tamogami J."/>
            <person name="Kamiya M."/>
            <person name="Aizawa T."/>
            <person name="Hahn M.W."/>
            <person name="Ihara K."/>
            <person name="Kamo N."/>
            <person name="Demura M."/>
        </authorList>
    </citation>
    <scope>NUCLEOTIDE SEQUENCE [LARGE SCALE GENOMIC DNA]</scope>
    <source>
        <strain evidence="1 2">MWH-Dar1</strain>
    </source>
</reference>
<dbReference type="EMBL" id="CP015208">
    <property type="protein sequence ID" value="AOY55866.1"/>
    <property type="molecule type" value="Genomic_DNA"/>
</dbReference>
<organism evidence="1 2">
    <name type="scientific">Candidatus Rhodoluna planktonica</name>
    <dbReference type="NCBI Taxonomy" id="535712"/>
    <lineage>
        <taxon>Bacteria</taxon>
        <taxon>Bacillati</taxon>
        <taxon>Actinomycetota</taxon>
        <taxon>Actinomycetes</taxon>
        <taxon>Micrococcales</taxon>
        <taxon>Microbacteriaceae</taxon>
        <taxon>Luna cluster</taxon>
        <taxon>Luna-1 subcluster</taxon>
        <taxon>Rhodoluna</taxon>
    </lineage>
</organism>
<dbReference type="NCBIfam" id="TIGR03544">
    <property type="entry name" value="DivI1A_domain"/>
    <property type="match status" value="2"/>
</dbReference>
<dbReference type="Gene3D" id="6.10.250.660">
    <property type="match status" value="1"/>
</dbReference>
<dbReference type="AlphaFoldDB" id="A0A1D9DYH9"/>
<name>A0A1D9DYH9_9MICO</name>
<protein>
    <recommendedName>
        <fullName evidence="3">DivIVA domain-containing protein</fullName>
    </recommendedName>
</protein>
<proteinExistence type="predicted"/>